<dbReference type="InterPro" id="IPR006671">
    <property type="entry name" value="Cyclin_N"/>
</dbReference>
<evidence type="ECO:0000256" key="1">
    <source>
        <dbReference type="RuleBase" id="RU000383"/>
    </source>
</evidence>
<dbReference type="InterPro" id="IPR013763">
    <property type="entry name" value="Cyclin-like_dom"/>
</dbReference>
<evidence type="ECO:0000313" key="4">
    <source>
        <dbReference type="Proteomes" id="UP001281761"/>
    </source>
</evidence>
<dbReference type="Proteomes" id="UP001281761">
    <property type="component" value="Unassembled WGS sequence"/>
</dbReference>
<keyword evidence="4" id="KW-1185">Reference proteome</keyword>
<feature type="domain" description="Cyclin-like" evidence="2">
    <location>
        <begin position="122"/>
        <end position="207"/>
    </location>
</feature>
<comment type="caution">
    <text evidence="3">The sequence shown here is derived from an EMBL/GenBank/DDBJ whole genome shotgun (WGS) entry which is preliminary data.</text>
</comment>
<dbReference type="PANTHER" id="PTHR10026">
    <property type="entry name" value="CYCLIN"/>
    <property type="match status" value="1"/>
</dbReference>
<evidence type="ECO:0000313" key="3">
    <source>
        <dbReference type="EMBL" id="KAK2962665.1"/>
    </source>
</evidence>
<keyword evidence="1" id="KW-0195">Cyclin</keyword>
<sequence>MIILAKLVKNATVLLLCPHTVTIDALGFLHRFIARNPQDTSLSLTIAKACILLASKNNEHERTPRDIVDCFNRIESTCTHQEPTFLDSTSSEYLKQREEILECELKIVDSLGFDLRTASPHHLFLKLVKLFQIEDYKDFLQQCWNYLNDSLLLPESVTVHPSILAISSIKLASQRMKISVPHDICQYLSVDEDAVQSFMRLHGTLCDQRS</sequence>
<proteinExistence type="inferred from homology"/>
<evidence type="ECO:0000259" key="2">
    <source>
        <dbReference type="SMART" id="SM00385"/>
    </source>
</evidence>
<dbReference type="Pfam" id="PF00134">
    <property type="entry name" value="Cyclin_N"/>
    <property type="match status" value="1"/>
</dbReference>
<gene>
    <name evidence="3" type="ORF">BLNAU_2498</name>
</gene>
<dbReference type="InterPro" id="IPR043198">
    <property type="entry name" value="Cyclin/Ssn8"/>
</dbReference>
<dbReference type="InterPro" id="IPR036915">
    <property type="entry name" value="Cyclin-like_sf"/>
</dbReference>
<dbReference type="PIRSF" id="PIRSF028758">
    <property type="entry name" value="Cyclin, C/H/G types"/>
    <property type="match status" value="1"/>
</dbReference>
<organism evidence="3 4">
    <name type="scientific">Blattamonas nauphoetae</name>
    <dbReference type="NCBI Taxonomy" id="2049346"/>
    <lineage>
        <taxon>Eukaryota</taxon>
        <taxon>Metamonada</taxon>
        <taxon>Preaxostyla</taxon>
        <taxon>Oxymonadida</taxon>
        <taxon>Blattamonas</taxon>
    </lineage>
</organism>
<dbReference type="Gene3D" id="1.10.472.10">
    <property type="entry name" value="Cyclin-like"/>
    <property type="match status" value="2"/>
</dbReference>
<dbReference type="SUPFAM" id="SSF47954">
    <property type="entry name" value="Cyclin-like"/>
    <property type="match status" value="2"/>
</dbReference>
<name>A0ABQ9YFY4_9EUKA</name>
<protein>
    <recommendedName>
        <fullName evidence="2">Cyclin-like domain-containing protein</fullName>
    </recommendedName>
</protein>
<reference evidence="3 4" key="1">
    <citation type="journal article" date="2022" name="bioRxiv">
        <title>Genomics of Preaxostyla Flagellates Illuminates Evolutionary Transitions and the Path Towards Mitochondrial Loss.</title>
        <authorList>
            <person name="Novak L.V.F."/>
            <person name="Treitli S.C."/>
            <person name="Pyrih J."/>
            <person name="Halakuc P."/>
            <person name="Pipaliya S.V."/>
            <person name="Vacek V."/>
            <person name="Brzon O."/>
            <person name="Soukal P."/>
            <person name="Eme L."/>
            <person name="Dacks J.B."/>
            <person name="Karnkowska A."/>
            <person name="Elias M."/>
            <person name="Hampl V."/>
        </authorList>
    </citation>
    <scope>NUCLEOTIDE SEQUENCE [LARGE SCALE GENOMIC DNA]</scope>
    <source>
        <strain evidence="3">NAU3</strain>
        <tissue evidence="3">Gut</tissue>
    </source>
</reference>
<comment type="similarity">
    <text evidence="1">Belongs to the cyclin family.</text>
</comment>
<dbReference type="SMART" id="SM00385">
    <property type="entry name" value="CYCLIN"/>
    <property type="match status" value="2"/>
</dbReference>
<accession>A0ABQ9YFY4</accession>
<feature type="domain" description="Cyclin-like" evidence="2">
    <location>
        <begin position="5"/>
        <end position="109"/>
    </location>
</feature>
<dbReference type="EMBL" id="JARBJD010000010">
    <property type="protein sequence ID" value="KAK2962665.1"/>
    <property type="molecule type" value="Genomic_DNA"/>
</dbReference>